<feature type="non-terminal residue" evidence="6">
    <location>
        <position position="607"/>
    </location>
</feature>
<proteinExistence type="predicted"/>
<feature type="coiled-coil region" evidence="4">
    <location>
        <begin position="321"/>
        <end position="348"/>
    </location>
</feature>
<keyword evidence="4" id="KW-0175">Coiled coil</keyword>
<dbReference type="AlphaFoldDB" id="A0AA36IIX6"/>
<dbReference type="SMART" id="SM00028">
    <property type="entry name" value="TPR"/>
    <property type="match status" value="3"/>
</dbReference>
<evidence type="ECO:0000256" key="1">
    <source>
        <dbReference type="ARBA" id="ARBA00022737"/>
    </source>
</evidence>
<gene>
    <name evidence="6" type="ORF">EVOR1521_LOCUS14290</name>
</gene>
<feature type="region of interest" description="Disordered" evidence="5">
    <location>
        <begin position="253"/>
        <end position="277"/>
    </location>
</feature>
<dbReference type="InterPro" id="IPR019734">
    <property type="entry name" value="TPR_rpt"/>
</dbReference>
<sequence>SCLSLKRARRMRQRDAMGADARDANFALVADLNICLLAIQDVAIEGAGDDDRNAIFKCVQTIKETVSEALARAGKDVHGPSGDGDEDALSGDVSNLLRDIGDLAEGAVRLQVAQQVTYLQKMWFVTRRVEALLVEDGVRRASALPQFLSDISRIAVEGAHHDDDEKMFKCVQIIKKKVSDALELAAASSFGPLGGGDEGDLSSDDVSILLQDIGDLAEEAVSLSATEQVATFRRIRLINRRVEALLVEWNGVRSSSAPTTMPRSSDPAASRGPSAPTVLEPQEVLVGGEVAARQLVEEHLSGLPPAPSEEQAKQLHTLGQLNRIQGRLAEAEQQYERALEIMERLHGDADHPQIPQILFAMGQLKGDRADFDEAMILMEKAFDMQLRLDGGGLTSSSASIMMGMVSVARKLGKFTEAEKGLLTVVAVRRQLANCGTIRAIPEQGKRADVMLASALYSLGALYLDRDDQEMVKKAEEALMESLSIFDQVVLGLDDADAASHAAALLTALGSLREYQGRNSEAEGFYQRSVALARLVGSDQGHPAIAHSLRGLGNFLCRQGRPEAQRFLEESWRIFKDLYGDDHFEATNTWESLQAAEALSSSPSCVLS</sequence>
<dbReference type="Proteomes" id="UP001178507">
    <property type="component" value="Unassembled WGS sequence"/>
</dbReference>
<organism evidence="6 7">
    <name type="scientific">Effrenium voratum</name>
    <dbReference type="NCBI Taxonomy" id="2562239"/>
    <lineage>
        <taxon>Eukaryota</taxon>
        <taxon>Sar</taxon>
        <taxon>Alveolata</taxon>
        <taxon>Dinophyceae</taxon>
        <taxon>Suessiales</taxon>
        <taxon>Symbiodiniaceae</taxon>
        <taxon>Effrenium</taxon>
    </lineage>
</organism>
<keyword evidence="1" id="KW-0677">Repeat</keyword>
<dbReference type="PROSITE" id="PS50005">
    <property type="entry name" value="TPR"/>
    <property type="match status" value="1"/>
</dbReference>
<evidence type="ECO:0008006" key="8">
    <source>
        <dbReference type="Google" id="ProtNLM"/>
    </source>
</evidence>
<feature type="compositionally biased region" description="Polar residues" evidence="5">
    <location>
        <begin position="253"/>
        <end position="263"/>
    </location>
</feature>
<feature type="repeat" description="TPR" evidence="3">
    <location>
        <begin position="312"/>
        <end position="345"/>
    </location>
</feature>
<reference evidence="6" key="1">
    <citation type="submission" date="2023-08" db="EMBL/GenBank/DDBJ databases">
        <authorList>
            <person name="Chen Y."/>
            <person name="Shah S."/>
            <person name="Dougan E. K."/>
            <person name="Thang M."/>
            <person name="Chan C."/>
        </authorList>
    </citation>
    <scope>NUCLEOTIDE SEQUENCE</scope>
</reference>
<dbReference type="EMBL" id="CAUJNA010001683">
    <property type="protein sequence ID" value="CAJ1388414.1"/>
    <property type="molecule type" value="Genomic_DNA"/>
</dbReference>
<comment type="caution">
    <text evidence="6">The sequence shown here is derived from an EMBL/GenBank/DDBJ whole genome shotgun (WGS) entry which is preliminary data.</text>
</comment>
<accession>A0AA36IIX6</accession>
<evidence type="ECO:0000256" key="4">
    <source>
        <dbReference type="SAM" id="Coils"/>
    </source>
</evidence>
<evidence type="ECO:0000256" key="2">
    <source>
        <dbReference type="ARBA" id="ARBA00022803"/>
    </source>
</evidence>
<keyword evidence="7" id="KW-1185">Reference proteome</keyword>
<dbReference type="Pfam" id="PF13424">
    <property type="entry name" value="TPR_12"/>
    <property type="match status" value="1"/>
</dbReference>
<dbReference type="SUPFAM" id="SSF48452">
    <property type="entry name" value="TPR-like"/>
    <property type="match status" value="2"/>
</dbReference>
<dbReference type="InterPro" id="IPR011990">
    <property type="entry name" value="TPR-like_helical_dom_sf"/>
</dbReference>
<dbReference type="Gene3D" id="1.25.40.10">
    <property type="entry name" value="Tetratricopeptide repeat domain"/>
    <property type="match status" value="2"/>
</dbReference>
<keyword evidence="2 3" id="KW-0802">TPR repeat</keyword>
<dbReference type="Pfam" id="PF13374">
    <property type="entry name" value="TPR_10"/>
    <property type="match status" value="1"/>
</dbReference>
<evidence type="ECO:0000313" key="6">
    <source>
        <dbReference type="EMBL" id="CAJ1388414.1"/>
    </source>
</evidence>
<dbReference type="PANTHER" id="PTHR45641:SF19">
    <property type="entry name" value="NEPHROCYSTIN-3"/>
    <property type="match status" value="1"/>
</dbReference>
<evidence type="ECO:0000313" key="7">
    <source>
        <dbReference type="Proteomes" id="UP001178507"/>
    </source>
</evidence>
<protein>
    <recommendedName>
        <fullName evidence="8">Kinesin light chain</fullName>
    </recommendedName>
</protein>
<name>A0AA36IIX6_9DINO</name>
<evidence type="ECO:0000256" key="3">
    <source>
        <dbReference type="PROSITE-ProRule" id="PRU00339"/>
    </source>
</evidence>
<evidence type="ECO:0000256" key="5">
    <source>
        <dbReference type="SAM" id="MobiDB-lite"/>
    </source>
</evidence>
<dbReference type="PANTHER" id="PTHR45641">
    <property type="entry name" value="TETRATRICOPEPTIDE REPEAT PROTEIN (AFU_ORTHOLOGUE AFUA_6G03870)"/>
    <property type="match status" value="1"/>
</dbReference>